<dbReference type="Pfam" id="PF17917">
    <property type="entry name" value="RT_RNaseH"/>
    <property type="match status" value="1"/>
</dbReference>
<dbReference type="InterPro" id="IPR002156">
    <property type="entry name" value="RNaseH_domain"/>
</dbReference>
<feature type="compositionally biased region" description="Basic residues" evidence="7">
    <location>
        <begin position="936"/>
        <end position="946"/>
    </location>
</feature>
<dbReference type="SUPFAM" id="SSF53098">
    <property type="entry name" value="Ribonuclease H-like"/>
    <property type="match status" value="2"/>
</dbReference>
<gene>
    <name evidence="11" type="ORF">Tci_246632</name>
</gene>
<dbReference type="GO" id="GO:0003676">
    <property type="term" value="F:nucleic acid binding"/>
    <property type="evidence" value="ECO:0007669"/>
    <property type="project" value="InterPro"/>
</dbReference>
<evidence type="ECO:0000256" key="1">
    <source>
        <dbReference type="ARBA" id="ARBA00022679"/>
    </source>
</evidence>
<dbReference type="GO" id="GO:0004523">
    <property type="term" value="F:RNA-DNA hybrid ribonuclease activity"/>
    <property type="evidence" value="ECO:0007669"/>
    <property type="project" value="InterPro"/>
</dbReference>
<dbReference type="Pfam" id="PF13456">
    <property type="entry name" value="RVT_3"/>
    <property type="match status" value="1"/>
</dbReference>
<keyword evidence="3" id="KW-0540">Nuclease</keyword>
<evidence type="ECO:0000259" key="9">
    <source>
        <dbReference type="Pfam" id="PF17917"/>
    </source>
</evidence>
<name>A0A699GY68_TANCI</name>
<accession>A0A699GY68</accession>
<proteinExistence type="predicted"/>
<dbReference type="AlphaFoldDB" id="A0A699GY68"/>
<keyword evidence="2" id="KW-0548">Nucleotidyltransferase</keyword>
<dbReference type="CDD" id="cd09279">
    <property type="entry name" value="RNase_HI_like"/>
    <property type="match status" value="1"/>
</dbReference>
<feature type="domain" description="Reverse transcriptase RNase H-like" evidence="9">
    <location>
        <begin position="457"/>
        <end position="551"/>
    </location>
</feature>
<keyword evidence="6 11" id="KW-0695">RNA-directed DNA polymerase</keyword>
<dbReference type="InterPro" id="IPR036397">
    <property type="entry name" value="RNaseH_sf"/>
</dbReference>
<dbReference type="InterPro" id="IPR041373">
    <property type="entry name" value="RT_RNaseH"/>
</dbReference>
<feature type="compositionally biased region" description="Basic and acidic residues" evidence="7">
    <location>
        <begin position="179"/>
        <end position="188"/>
    </location>
</feature>
<evidence type="ECO:0000256" key="5">
    <source>
        <dbReference type="ARBA" id="ARBA00022801"/>
    </source>
</evidence>
<dbReference type="InterPro" id="IPR041588">
    <property type="entry name" value="Integrase_H2C2"/>
</dbReference>
<protein>
    <submittedName>
        <fullName evidence="11">Reverse transcriptase domain-containing protein</fullName>
    </submittedName>
</protein>
<keyword evidence="1" id="KW-0808">Transferase</keyword>
<keyword evidence="5" id="KW-0378">Hydrolase</keyword>
<evidence type="ECO:0000256" key="7">
    <source>
        <dbReference type="SAM" id="MobiDB-lite"/>
    </source>
</evidence>
<evidence type="ECO:0000256" key="6">
    <source>
        <dbReference type="ARBA" id="ARBA00022918"/>
    </source>
</evidence>
<keyword evidence="4" id="KW-0255">Endonuclease</keyword>
<dbReference type="EMBL" id="BKCJ010072017">
    <property type="protein sequence ID" value="GEW74656.1"/>
    <property type="molecule type" value="Genomic_DNA"/>
</dbReference>
<evidence type="ECO:0000313" key="11">
    <source>
        <dbReference type="EMBL" id="GEW74656.1"/>
    </source>
</evidence>
<dbReference type="PANTHER" id="PTHR48475:SF2">
    <property type="entry name" value="RIBONUCLEASE H"/>
    <property type="match status" value="1"/>
</dbReference>
<organism evidence="11">
    <name type="scientific">Tanacetum cinerariifolium</name>
    <name type="common">Dalmatian daisy</name>
    <name type="synonym">Chrysanthemum cinerariifolium</name>
    <dbReference type="NCBI Taxonomy" id="118510"/>
    <lineage>
        <taxon>Eukaryota</taxon>
        <taxon>Viridiplantae</taxon>
        <taxon>Streptophyta</taxon>
        <taxon>Embryophyta</taxon>
        <taxon>Tracheophyta</taxon>
        <taxon>Spermatophyta</taxon>
        <taxon>Magnoliopsida</taxon>
        <taxon>eudicotyledons</taxon>
        <taxon>Gunneridae</taxon>
        <taxon>Pentapetalae</taxon>
        <taxon>asterids</taxon>
        <taxon>campanulids</taxon>
        <taxon>Asterales</taxon>
        <taxon>Asteraceae</taxon>
        <taxon>Asteroideae</taxon>
        <taxon>Anthemideae</taxon>
        <taxon>Anthemidinae</taxon>
        <taxon>Tanacetum</taxon>
    </lineage>
</organism>
<feature type="region of interest" description="Disordered" evidence="7">
    <location>
        <begin position="922"/>
        <end position="946"/>
    </location>
</feature>
<sequence>MDKDLRKPFKEARRTSRTRRIIKFAGLEYKMPANIKLYDSTTDPDDHLSRFASAANSGEWPMRVWCRMFQQTLDGSARGWYSVRRACFKEPHEITKIVRKANESLTVFKERWTVETVFIMGIPVVMKISSFMDVVKSPELAKRFSNKVSATVNEMMERLDEFVRFEEAYARTELPRGEVGETHHRASHETPIGTATIPRKKGHYTNDCLLLRKQLEMALDSGKLNHLVKDVRQRGRGLQGREAPNPAKVINVISVNSMKDNKRKGREVMELWMNVPISFPTISSDDVFEEPLIVKAKVEGYLARRVYVDAGSSVEVMFEHCFENLDSRIKAKLKETQTDLNIKTIRKDKAGGRPGLKPLRAILSTIHSMMKFPTPRGVATLVTQTIIIAECRRLERKQMVKESSEGERGVTSTEEVLINPSFPDQRVTIDGGLSEACRDQLKHLLKDNMEKETLYAYMSVSAEAVSAVLLTDRKGRQCPVQYVSKTVSEAERNYAPMEKLALSLIHMTRQLRRYFEAYLVKVITDQPIKNILNNTETSGKLAKYAVELGAYNITYIPQTAVKGQTLFTDGALSPKGSEAGLVLIGPNGIEYTYVLRLTFPSTNNEAEYEALMEGLGIARQMNISNIEVKVDSKLVASQINRNYKASKDSMIKYLAKAKEYTSGFKSFSIKNIPRNMNQKADVLSKLAFVAFNRLTKEVNYVIREIHMGSCGMHVGPRAVVRKAVRQGYYWPSMHKDAKKGVEKCDSTTVSGKWGAKFIILAIDYFTKWIEAKPLVKITRNEVIRFVMYNIIYRSLMEGIKTHLGREKARWVDELSNVLWAHRTSIKQSNGETPFSLTYGSEAVIPAEIGMPTYQTLMIREGYNEEEMRLNLDLLQERREAAAIRETRYKTKMEQYYNKKVPPLCLGLKSLCSEETKQVGLRTRASWDQNGKDHTGSWKRTKMVPTS</sequence>
<reference evidence="11" key="1">
    <citation type="journal article" date="2019" name="Sci. Rep.">
        <title>Draft genome of Tanacetum cinerariifolium, the natural source of mosquito coil.</title>
        <authorList>
            <person name="Yamashiro T."/>
            <person name="Shiraishi A."/>
            <person name="Satake H."/>
            <person name="Nakayama K."/>
        </authorList>
    </citation>
    <scope>NUCLEOTIDE SEQUENCE</scope>
</reference>
<dbReference type="Pfam" id="PF17921">
    <property type="entry name" value="Integrase_H2C2"/>
    <property type="match status" value="1"/>
</dbReference>
<dbReference type="GO" id="GO:0003964">
    <property type="term" value="F:RNA-directed DNA polymerase activity"/>
    <property type="evidence" value="ECO:0007669"/>
    <property type="project" value="UniProtKB-KW"/>
</dbReference>
<dbReference type="PANTHER" id="PTHR48475">
    <property type="entry name" value="RIBONUCLEASE H"/>
    <property type="match status" value="1"/>
</dbReference>
<dbReference type="SUPFAM" id="SSF56672">
    <property type="entry name" value="DNA/RNA polymerases"/>
    <property type="match status" value="1"/>
</dbReference>
<evidence type="ECO:0000259" key="8">
    <source>
        <dbReference type="Pfam" id="PF13456"/>
    </source>
</evidence>
<feature type="region of interest" description="Disordered" evidence="7">
    <location>
        <begin position="179"/>
        <end position="198"/>
    </location>
</feature>
<evidence type="ECO:0000256" key="4">
    <source>
        <dbReference type="ARBA" id="ARBA00022759"/>
    </source>
</evidence>
<dbReference type="Gene3D" id="3.30.420.10">
    <property type="entry name" value="Ribonuclease H-like superfamily/Ribonuclease H"/>
    <property type="match status" value="2"/>
</dbReference>
<dbReference type="InterPro" id="IPR043502">
    <property type="entry name" value="DNA/RNA_pol_sf"/>
</dbReference>
<comment type="caution">
    <text evidence="11">The sequence shown here is derived from an EMBL/GenBank/DDBJ whole genome shotgun (WGS) entry which is preliminary data.</text>
</comment>
<evidence type="ECO:0000256" key="2">
    <source>
        <dbReference type="ARBA" id="ARBA00022695"/>
    </source>
</evidence>
<evidence type="ECO:0000259" key="10">
    <source>
        <dbReference type="Pfam" id="PF17921"/>
    </source>
</evidence>
<feature type="domain" description="Integrase zinc-binding" evidence="10">
    <location>
        <begin position="697"/>
        <end position="745"/>
    </location>
</feature>
<dbReference type="InterPro" id="IPR012337">
    <property type="entry name" value="RNaseH-like_sf"/>
</dbReference>
<evidence type="ECO:0000256" key="3">
    <source>
        <dbReference type="ARBA" id="ARBA00022722"/>
    </source>
</evidence>
<feature type="domain" description="RNase H type-1" evidence="8">
    <location>
        <begin position="573"/>
        <end position="686"/>
    </location>
</feature>